<sequence>MFFLDDQSELVFSASDIVTAAKCEFALLRQLDEKLGLVPRLVVSDPMRERAAVLGDRHEQSILEEFRRKYGPWSSGREGGVAEIAEATAMERTILEAKHAESLEALRSGADVVYQAGFFDGHFHGRSDFLVRQADGRYQVFDTKLARHAKVEALLQLAAYGEQLAQAGFPPSDEVALILGTGEQASFSLPDLLPAYRERRRRVTDLTAAHLALGAPAQWDSPHLAACGRCEYCTVQVAEHRDVLLVAGMNLARRKKLGSCGIRTIDELAAIPEPSDDPTLARLRDQARFQTGLEAGDGGVLAPAHGDEPAHEVRFKVLPQHTIGALPPSDAGDVYFDFEGDPLWQDSTTGLWGIEYLFGVLEPAADDDAPRFRPFLAHTLAEEKAAFLAFVEYIEERRARRPRMHVYHYASYEKTALRRLSQRHAAAEGIIDQWLREGLLVDLYETVRHSIRISERSYSIKKLEPLYMGSDLRTAELQSAAGSVQMYAAFCAARADGDDVEAKRLIDLILEYNQDDCVSTLRLDRWLRGLASLRPGARSLTREDVEPPILPDLEPAERPLLEYLSGRGSDGTEAGTQDAQEGADDTAIALLAAAVRFYPRERKSYWWSHFDRLERPLAELEAVRDAFVVREAQVLDDWKPDKQTWARTVRLKGQIAPGSDFRTSRKWFREFSQPLPAPLQPTDAQGLGRNGIAGTVLLSVGSDGVDDVLDIFEKTRKGMEPYAQFPVALTEDPPPDSKSIEAAQRELAVRAAETLPGMLEQPSVDLLRRISPRTRNGAALPRAAEAAELSSTVEAAVRLLDRSYLAVQGPPGSGKTFVASQVIERLVASGWKVGVVGNSHAVVENVLCRAVEAGVPADRVAKKLKDGADPGTQVPWNHVGDKAVAALLGLPGGCLVGGTAWTMTGSSVPAGSLDLLVVDEAGQFSLANTIAVSRAASRLLLLGDPQQLPQVSQGQHPEAVDTSALGWLAAGEAVLPERFGYFLPQSWRMSPALCEKVSRLSYAGRLESAPAAWERSLEGVPPGLEAVFVDHEGNATASAEEAAEVVRQVRKHLGLAWHDGHATRELGPEDVIVVAPYNAQVNLIRSELDAAGLRATPVGTVDRFQGQEAIVAIVSMACSDPSEAPRGMEFLLNRNRINVAVSRAMWRAVVVRSPRLTSYLPTKPATLEDLGAFIGLCEG</sequence>
<keyword evidence="3" id="KW-0227">DNA damage</keyword>
<feature type="domain" description="DNA2/NAM7 helicase-like C-terminal" evidence="10">
    <location>
        <begin position="981"/>
        <end position="1151"/>
    </location>
</feature>
<evidence type="ECO:0000256" key="3">
    <source>
        <dbReference type="ARBA" id="ARBA00022763"/>
    </source>
</evidence>
<evidence type="ECO:0000256" key="2">
    <source>
        <dbReference type="ARBA" id="ARBA00022741"/>
    </source>
</evidence>
<evidence type="ECO:0000259" key="10">
    <source>
        <dbReference type="Pfam" id="PF13087"/>
    </source>
</evidence>
<keyword evidence="7" id="KW-0067">ATP-binding</keyword>
<dbReference type="InterPro" id="IPR047187">
    <property type="entry name" value="SF1_C_Upf1"/>
</dbReference>
<reference evidence="12 13" key="1">
    <citation type="submission" date="2014-09" db="EMBL/GenBank/DDBJ databases">
        <title>Genome sequence of Sinomonas sp. MUSC 117.</title>
        <authorList>
            <person name="Lee L.-H."/>
        </authorList>
    </citation>
    <scope>NUCLEOTIDE SEQUENCE [LARGE SCALE GENOMIC DNA]</scope>
    <source>
        <strain evidence="12 13">MUSC 117</strain>
    </source>
</reference>
<evidence type="ECO:0000256" key="1">
    <source>
        <dbReference type="ARBA" id="ARBA00022722"/>
    </source>
</evidence>
<dbReference type="InterPro" id="IPR038726">
    <property type="entry name" value="PDDEXK_AddAB-type"/>
</dbReference>
<evidence type="ECO:0000256" key="4">
    <source>
        <dbReference type="ARBA" id="ARBA00022801"/>
    </source>
</evidence>
<evidence type="ECO:0000259" key="9">
    <source>
        <dbReference type="Pfam" id="PF12705"/>
    </source>
</evidence>
<dbReference type="Pfam" id="PF13482">
    <property type="entry name" value="RNase_H_2"/>
    <property type="match status" value="1"/>
</dbReference>
<evidence type="ECO:0000313" key="13">
    <source>
        <dbReference type="Proteomes" id="UP000030982"/>
    </source>
</evidence>
<protein>
    <submittedName>
        <fullName evidence="12">Nuclease</fullName>
    </submittedName>
</protein>
<dbReference type="GO" id="GO:0004527">
    <property type="term" value="F:exonuclease activity"/>
    <property type="evidence" value="ECO:0007669"/>
    <property type="project" value="UniProtKB-KW"/>
</dbReference>
<keyword evidence="8" id="KW-0234">DNA repair</keyword>
<dbReference type="PANTHER" id="PTHR43788">
    <property type="entry name" value="DNA2/NAM7 HELICASE FAMILY MEMBER"/>
    <property type="match status" value="1"/>
</dbReference>
<gene>
    <name evidence="12" type="ORF">LK10_17730</name>
</gene>
<evidence type="ECO:0000256" key="6">
    <source>
        <dbReference type="ARBA" id="ARBA00022839"/>
    </source>
</evidence>
<evidence type="ECO:0000256" key="5">
    <source>
        <dbReference type="ARBA" id="ARBA00022806"/>
    </source>
</evidence>
<dbReference type="GO" id="GO:0005524">
    <property type="term" value="F:ATP binding"/>
    <property type="evidence" value="ECO:0007669"/>
    <property type="project" value="UniProtKB-KW"/>
</dbReference>
<dbReference type="InterPro" id="IPR019993">
    <property type="entry name" value="RecB_nuclease_TM0106_put"/>
</dbReference>
<evidence type="ECO:0000259" key="11">
    <source>
        <dbReference type="Pfam" id="PF13482"/>
    </source>
</evidence>
<dbReference type="STRING" id="1338436.LK10_17730"/>
<dbReference type="Proteomes" id="UP000030982">
    <property type="component" value="Unassembled WGS sequence"/>
</dbReference>
<dbReference type="GO" id="GO:0006281">
    <property type="term" value="P:DNA repair"/>
    <property type="evidence" value="ECO:0007669"/>
    <property type="project" value="UniProtKB-KW"/>
</dbReference>
<evidence type="ECO:0000313" key="12">
    <source>
        <dbReference type="EMBL" id="KHL01004.1"/>
    </source>
</evidence>
<dbReference type="AlphaFoldDB" id="A0A0B2AGF8"/>
<dbReference type="CDD" id="cd18808">
    <property type="entry name" value="SF1_C_Upf1"/>
    <property type="match status" value="1"/>
</dbReference>
<name>A0A0B2AGF8_9MICC</name>
<feature type="domain" description="PD-(D/E)XK endonuclease-like" evidence="9">
    <location>
        <begin position="72"/>
        <end position="232"/>
    </location>
</feature>
<keyword evidence="6" id="KW-0269">Exonuclease</keyword>
<dbReference type="Pfam" id="PF13604">
    <property type="entry name" value="AAA_30"/>
    <property type="match status" value="1"/>
</dbReference>
<evidence type="ECO:0000256" key="8">
    <source>
        <dbReference type="ARBA" id="ARBA00023204"/>
    </source>
</evidence>
<dbReference type="NCBIfam" id="TIGR03491">
    <property type="entry name" value="TM0106 family RecB-like putative nuclease"/>
    <property type="match status" value="1"/>
</dbReference>
<dbReference type="InterPro" id="IPR041679">
    <property type="entry name" value="DNA2/NAM7-like_C"/>
</dbReference>
<keyword evidence="4" id="KW-0378">Hydrolase</keyword>
<accession>A0A0B2AGF8</accession>
<dbReference type="PANTHER" id="PTHR43788:SF8">
    <property type="entry name" value="DNA-BINDING PROTEIN SMUBP-2"/>
    <property type="match status" value="1"/>
</dbReference>
<feature type="domain" description="YprB ribonuclease H-like" evidence="11">
    <location>
        <begin position="334"/>
        <end position="527"/>
    </location>
</feature>
<comment type="caution">
    <text evidence="12">The sequence shown here is derived from an EMBL/GenBank/DDBJ whole genome shotgun (WGS) entry which is preliminary data.</text>
</comment>
<dbReference type="Pfam" id="PF13087">
    <property type="entry name" value="AAA_12"/>
    <property type="match status" value="1"/>
</dbReference>
<keyword evidence="13" id="KW-1185">Reference proteome</keyword>
<dbReference type="CDD" id="cd17934">
    <property type="entry name" value="DEXXQc_Upf1-like"/>
    <property type="match status" value="1"/>
</dbReference>
<proteinExistence type="predicted"/>
<keyword evidence="5" id="KW-0347">Helicase</keyword>
<keyword evidence="2" id="KW-0547">Nucleotide-binding</keyword>
<dbReference type="InterPro" id="IPR038720">
    <property type="entry name" value="YprB_RNase_H-like_dom"/>
</dbReference>
<dbReference type="Gene3D" id="3.40.50.300">
    <property type="entry name" value="P-loop containing nucleotide triphosphate hydrolases"/>
    <property type="match status" value="2"/>
</dbReference>
<dbReference type="GO" id="GO:0043139">
    <property type="term" value="F:5'-3' DNA helicase activity"/>
    <property type="evidence" value="ECO:0007669"/>
    <property type="project" value="TreeGrafter"/>
</dbReference>
<organism evidence="12 13">
    <name type="scientific">Sinomonas humi</name>
    <dbReference type="NCBI Taxonomy" id="1338436"/>
    <lineage>
        <taxon>Bacteria</taxon>
        <taxon>Bacillati</taxon>
        <taxon>Actinomycetota</taxon>
        <taxon>Actinomycetes</taxon>
        <taxon>Micrococcales</taxon>
        <taxon>Micrococcaceae</taxon>
        <taxon>Sinomonas</taxon>
    </lineage>
</organism>
<dbReference type="SUPFAM" id="SSF52540">
    <property type="entry name" value="P-loop containing nucleoside triphosphate hydrolases"/>
    <property type="match status" value="1"/>
</dbReference>
<dbReference type="Pfam" id="PF12705">
    <property type="entry name" value="PDDEXK_1"/>
    <property type="match status" value="1"/>
</dbReference>
<dbReference type="RefSeq" id="WP_043126593.1">
    <property type="nucleotide sequence ID" value="NZ_JTDL01000145.1"/>
</dbReference>
<dbReference type="EMBL" id="JTDL01000145">
    <property type="protein sequence ID" value="KHL01004.1"/>
    <property type="molecule type" value="Genomic_DNA"/>
</dbReference>
<dbReference type="OrthoDB" id="9757917at2"/>
<dbReference type="InterPro" id="IPR027417">
    <property type="entry name" value="P-loop_NTPase"/>
</dbReference>
<evidence type="ECO:0000256" key="7">
    <source>
        <dbReference type="ARBA" id="ARBA00022840"/>
    </source>
</evidence>
<keyword evidence="1" id="KW-0540">Nuclease</keyword>
<dbReference type="InterPro" id="IPR050534">
    <property type="entry name" value="Coronavir_polyprotein_1ab"/>
</dbReference>